<proteinExistence type="predicted"/>
<organism evidence="2 3">
    <name type="scientific">Candidatus Methylumidiphilus alinenensis</name>
    <dbReference type="NCBI Taxonomy" id="2202197"/>
    <lineage>
        <taxon>Bacteria</taxon>
        <taxon>Pseudomonadati</taxon>
        <taxon>Pseudomonadota</taxon>
        <taxon>Gammaproteobacteria</taxon>
        <taxon>Methylococcales</taxon>
        <taxon>Candidatus Methylumidiphilus</taxon>
    </lineage>
</organism>
<feature type="domain" description="DUF4214" evidence="1">
    <location>
        <begin position="475"/>
        <end position="521"/>
    </location>
</feature>
<reference evidence="2 3" key="1">
    <citation type="journal article" date="2018" name="Aquat. Microb. Ecol.">
        <title>Gammaproteobacterial methanotrophs dominate.</title>
        <authorList>
            <person name="Rissanen A.J."/>
            <person name="Saarenheimo J."/>
            <person name="Tiirola M."/>
            <person name="Peura S."/>
            <person name="Aalto S.L."/>
            <person name="Karvinen A."/>
            <person name="Nykanen H."/>
        </authorList>
    </citation>
    <scope>NUCLEOTIDE SEQUENCE [LARGE SCALE GENOMIC DNA]</scope>
    <source>
        <strain evidence="2">AMbin10</strain>
    </source>
</reference>
<protein>
    <recommendedName>
        <fullName evidence="1">DUF4214 domain-containing protein</fullName>
    </recommendedName>
</protein>
<evidence type="ECO:0000313" key="2">
    <source>
        <dbReference type="EMBL" id="PZN83519.1"/>
    </source>
</evidence>
<accession>A0A2W4RPZ1</accession>
<dbReference type="EMBL" id="QJPH01000185">
    <property type="protein sequence ID" value="PZN83519.1"/>
    <property type="molecule type" value="Genomic_DNA"/>
</dbReference>
<evidence type="ECO:0000259" key="1">
    <source>
        <dbReference type="Pfam" id="PF13946"/>
    </source>
</evidence>
<dbReference type="InterPro" id="IPR025282">
    <property type="entry name" value="DUF4214"/>
</dbReference>
<gene>
    <name evidence="2" type="ORF">DM484_04210</name>
</gene>
<comment type="caution">
    <text evidence="2">The sequence shown here is derived from an EMBL/GenBank/DDBJ whole genome shotgun (WGS) entry which is preliminary data.</text>
</comment>
<dbReference type="Pfam" id="PF13946">
    <property type="entry name" value="DUF4214"/>
    <property type="match status" value="1"/>
</dbReference>
<name>A0A2W4RPZ1_9GAMM</name>
<sequence>MTNRIVELHVDHFSTTGIVGWAISIVDKAIETCPLFFVIGKHDFANVDEFIFRNDIEDAAFGTGMYGFSIQKDLPLKTQVEIYDKTSARRLWTGTIGVVFVDTVRVELFTSEDLSMPILKPEGCLRKVTNQGIASRSGHPADGLCLFQLNLCVHGQPLYYFQTIHSESTVADFEVIIDGFVVTRRVVGQLNDYILCEYFVANTLYGKEAATLPKLASIKFIANTSGLTVPVTLQKPDRESIFVFASGNSFVLRPNVKIDFAPGAVIPIIAHPLNLGKGLTASVSKNSVICVSEVGKVAWAPERSSIPASDAPYFGARNIVSNAFLNADLWSNNPTMDIEVLMRYYEKQGSRKFVEALYSHLLQRDGDTDGVNDVTNDFNNKIANGGIFAAIHGIWHRFISSDEFKNQPFRIFAESFGMGDTLSKAEDSTIISPPKKASLNQALVKIQPSRVVELQLHPNYNEIKSVDDLLQLEGEFFVEAAYQKILLRKSDPSGLNYYVEKLKNGYSKLNIIKDLRNSSEGRSLVVILSGLEDAISGQSFKRVWSRLKKAVIIKSN</sequence>
<dbReference type="AlphaFoldDB" id="A0A2W4RPZ1"/>
<dbReference type="Proteomes" id="UP000249396">
    <property type="component" value="Unassembled WGS sequence"/>
</dbReference>
<evidence type="ECO:0000313" key="3">
    <source>
        <dbReference type="Proteomes" id="UP000249396"/>
    </source>
</evidence>